<name>A8RL94_ENTBW</name>
<dbReference type="eggNOG" id="COG3311">
    <property type="taxonomic scope" value="Bacteria"/>
</dbReference>
<dbReference type="Proteomes" id="UP000005396">
    <property type="component" value="Unassembled WGS sequence"/>
</dbReference>
<protein>
    <recommendedName>
        <fullName evidence="1">Helix-turn-helix domain-containing protein</fullName>
    </recommendedName>
</protein>
<evidence type="ECO:0000313" key="3">
    <source>
        <dbReference type="Proteomes" id="UP000005396"/>
    </source>
</evidence>
<organism evidence="2 3">
    <name type="scientific">Enterocloster bolteae (strain ATCC BAA-613 / DSM 15670 / CCUG 46953 / JCM 12243 / WAL 16351)</name>
    <name type="common">Clostridium bolteae</name>
    <dbReference type="NCBI Taxonomy" id="411902"/>
    <lineage>
        <taxon>Bacteria</taxon>
        <taxon>Bacillati</taxon>
        <taxon>Bacillota</taxon>
        <taxon>Clostridia</taxon>
        <taxon>Lachnospirales</taxon>
        <taxon>Lachnospiraceae</taxon>
        <taxon>Enterocloster</taxon>
    </lineage>
</organism>
<proteinExistence type="predicted"/>
<dbReference type="EMBL" id="ABCC02000017">
    <property type="protein sequence ID" value="EDP18187.1"/>
    <property type="molecule type" value="Genomic_DNA"/>
</dbReference>
<dbReference type="Pfam" id="PF12728">
    <property type="entry name" value="HTH_17"/>
    <property type="match status" value="1"/>
</dbReference>
<dbReference type="NCBIfam" id="TIGR01764">
    <property type="entry name" value="excise"/>
    <property type="match status" value="1"/>
</dbReference>
<dbReference type="InterPro" id="IPR010093">
    <property type="entry name" value="SinI_DNA-bd"/>
</dbReference>
<reference evidence="2 3" key="2">
    <citation type="submission" date="2007-09" db="EMBL/GenBank/DDBJ databases">
        <title>Draft genome sequence of Clostridium bolteae (ATCC BAA-613).</title>
        <authorList>
            <person name="Sudarsanam P."/>
            <person name="Ley R."/>
            <person name="Guruge J."/>
            <person name="Turnbaugh P.J."/>
            <person name="Mahowald M."/>
            <person name="Liep D."/>
            <person name="Gordon J."/>
        </authorList>
    </citation>
    <scope>NUCLEOTIDE SEQUENCE [LARGE SCALE GENOMIC DNA]</scope>
    <source>
        <strain evidence="3">ATCC BAA-613 / DSM 15670 / CCUG 46953 / JCM 12243 / WAL 16351</strain>
    </source>
</reference>
<dbReference type="InterPro" id="IPR041657">
    <property type="entry name" value="HTH_17"/>
</dbReference>
<dbReference type="GO" id="GO:0003677">
    <property type="term" value="F:DNA binding"/>
    <property type="evidence" value="ECO:0007669"/>
    <property type="project" value="InterPro"/>
</dbReference>
<sequence length="114" mass="13097">MSFSESCSADLLTVKCTEPLQNFNFLCYTQDVREVYFTVTIIERSLNLMLDGKENTHGITTSEKKTYTVEEIAALLNISMKSAYALVKSGQFHYIRAGRMIRVSKISFDKWLHE</sequence>
<dbReference type="PaxDb" id="411902-CLOBOL_01542"/>
<gene>
    <name evidence="2" type="ORF">CLOBOL_01542</name>
</gene>
<dbReference type="AlphaFoldDB" id="A8RL94"/>
<dbReference type="HOGENOM" id="CLU_2116856_0_0_9"/>
<comment type="caution">
    <text evidence="2">The sequence shown here is derived from an EMBL/GenBank/DDBJ whole genome shotgun (WGS) entry which is preliminary data.</text>
</comment>
<accession>A8RL94</accession>
<evidence type="ECO:0000313" key="2">
    <source>
        <dbReference type="EMBL" id="EDP18187.1"/>
    </source>
</evidence>
<evidence type="ECO:0000259" key="1">
    <source>
        <dbReference type="Pfam" id="PF12728"/>
    </source>
</evidence>
<reference evidence="2 3" key="1">
    <citation type="submission" date="2007-08" db="EMBL/GenBank/DDBJ databases">
        <authorList>
            <person name="Fulton L."/>
            <person name="Clifton S."/>
            <person name="Fulton B."/>
            <person name="Xu J."/>
            <person name="Minx P."/>
            <person name="Pepin K.H."/>
            <person name="Johnson M."/>
            <person name="Thiruvilangam P."/>
            <person name="Bhonagiri V."/>
            <person name="Nash W.E."/>
            <person name="Mardis E.R."/>
            <person name="Wilson R.K."/>
        </authorList>
    </citation>
    <scope>NUCLEOTIDE SEQUENCE [LARGE SCALE GENOMIC DNA]</scope>
    <source>
        <strain evidence="3">ATCC BAA-613 / DSM 15670 / CCUG 46953 / JCM 12243 / WAL 16351</strain>
    </source>
</reference>
<feature type="domain" description="Helix-turn-helix" evidence="1">
    <location>
        <begin position="67"/>
        <end position="113"/>
    </location>
</feature>